<sequence>MPTQAPEIEPQADITRPTKRRRMIRAEWGVLLIVLVTFLALESVFRFRGEILSKDIAHLNSFEQISRELAEAAQPNELRTLFLGNSLTRYGIDQELFTQIVADDYDLTVKTVKMNPDNTALADWFYAYQTYFKKAGRPPEVMIVGFEGNHLRDAPSNHLDRLAYYYGAGNDPEDLGRFDLKTLEQKISFQLCRVSAAMANRDRLQRRVLDQVIPQYREGMDQLNGRLQIATSASPKVQVSYERLLKFIALAEQDDVQVILVAMPVPEYYEFDSALLEVVSSTSAQLIDCRLIPGLTNEMFFDGLHMDEQASRIYTTALAEKIGLDLKSMPARQFAQFP</sequence>
<accession>A0A5C5XB30</accession>
<feature type="transmembrane region" description="Helical" evidence="1">
    <location>
        <begin position="26"/>
        <end position="45"/>
    </location>
</feature>
<proteinExistence type="predicted"/>
<dbReference type="Proteomes" id="UP000316095">
    <property type="component" value="Unassembled WGS sequence"/>
</dbReference>
<keyword evidence="1" id="KW-0812">Transmembrane</keyword>
<dbReference type="EMBL" id="SJPG01000001">
    <property type="protein sequence ID" value="TWT59395.1"/>
    <property type="molecule type" value="Genomic_DNA"/>
</dbReference>
<dbReference type="OrthoDB" id="213024at2"/>
<name>A0A5C5XB30_9PLAN</name>
<keyword evidence="1" id="KW-1133">Transmembrane helix</keyword>
<organism evidence="2 3">
    <name type="scientific">Rubinisphaera italica</name>
    <dbReference type="NCBI Taxonomy" id="2527969"/>
    <lineage>
        <taxon>Bacteria</taxon>
        <taxon>Pseudomonadati</taxon>
        <taxon>Planctomycetota</taxon>
        <taxon>Planctomycetia</taxon>
        <taxon>Planctomycetales</taxon>
        <taxon>Planctomycetaceae</taxon>
        <taxon>Rubinisphaera</taxon>
    </lineage>
</organism>
<dbReference type="RefSeq" id="WP_146501544.1">
    <property type="nucleotide sequence ID" value="NZ_SJPG01000001.1"/>
</dbReference>
<dbReference type="SUPFAM" id="SSF52266">
    <property type="entry name" value="SGNH hydrolase"/>
    <property type="match status" value="1"/>
</dbReference>
<gene>
    <name evidence="2" type="ORF">Pan54_00960</name>
</gene>
<protein>
    <submittedName>
        <fullName evidence="2">Uncharacterized protein</fullName>
    </submittedName>
</protein>
<comment type="caution">
    <text evidence="2">The sequence shown here is derived from an EMBL/GenBank/DDBJ whole genome shotgun (WGS) entry which is preliminary data.</text>
</comment>
<dbReference type="AlphaFoldDB" id="A0A5C5XB30"/>
<keyword evidence="1" id="KW-0472">Membrane</keyword>
<reference evidence="2 3" key="1">
    <citation type="submission" date="2019-02" db="EMBL/GenBank/DDBJ databases">
        <title>Deep-cultivation of Planctomycetes and their phenomic and genomic characterization uncovers novel biology.</title>
        <authorList>
            <person name="Wiegand S."/>
            <person name="Jogler M."/>
            <person name="Boedeker C."/>
            <person name="Pinto D."/>
            <person name="Vollmers J."/>
            <person name="Rivas-Marin E."/>
            <person name="Kohn T."/>
            <person name="Peeters S.H."/>
            <person name="Heuer A."/>
            <person name="Rast P."/>
            <person name="Oberbeckmann S."/>
            <person name="Bunk B."/>
            <person name="Jeske O."/>
            <person name="Meyerdierks A."/>
            <person name="Storesund J.E."/>
            <person name="Kallscheuer N."/>
            <person name="Luecker S."/>
            <person name="Lage O.M."/>
            <person name="Pohl T."/>
            <person name="Merkel B.J."/>
            <person name="Hornburger P."/>
            <person name="Mueller R.-W."/>
            <person name="Bruemmer F."/>
            <person name="Labrenz M."/>
            <person name="Spormann A.M."/>
            <person name="Op Den Camp H."/>
            <person name="Overmann J."/>
            <person name="Amann R."/>
            <person name="Jetten M.S.M."/>
            <person name="Mascher T."/>
            <person name="Medema M.H."/>
            <person name="Devos D.P."/>
            <person name="Kaster A.-K."/>
            <person name="Ovreas L."/>
            <person name="Rohde M."/>
            <person name="Galperin M.Y."/>
            <person name="Jogler C."/>
        </authorList>
    </citation>
    <scope>NUCLEOTIDE SEQUENCE [LARGE SCALE GENOMIC DNA]</scope>
    <source>
        <strain evidence="2 3">Pan54</strain>
    </source>
</reference>
<evidence type="ECO:0000313" key="2">
    <source>
        <dbReference type="EMBL" id="TWT59395.1"/>
    </source>
</evidence>
<evidence type="ECO:0000256" key="1">
    <source>
        <dbReference type="SAM" id="Phobius"/>
    </source>
</evidence>
<keyword evidence="3" id="KW-1185">Reference proteome</keyword>
<evidence type="ECO:0000313" key="3">
    <source>
        <dbReference type="Proteomes" id="UP000316095"/>
    </source>
</evidence>